<dbReference type="GO" id="GO:0004497">
    <property type="term" value="F:monooxygenase activity"/>
    <property type="evidence" value="ECO:0007669"/>
    <property type="project" value="UniProtKB-KW"/>
</dbReference>
<evidence type="ECO:0000256" key="5">
    <source>
        <dbReference type="ARBA" id="ARBA00023033"/>
    </source>
</evidence>
<dbReference type="STRING" id="658429.L8G0Z9"/>
<dbReference type="InParanoid" id="L8G0Z9"/>
<dbReference type="InterPro" id="IPR036188">
    <property type="entry name" value="FAD/NAD-bd_sf"/>
</dbReference>
<dbReference type="HOGENOM" id="CLU_098025_0_0_1"/>
<keyword evidence="5" id="KW-0503">Monooxygenase</keyword>
<evidence type="ECO:0000256" key="4">
    <source>
        <dbReference type="ARBA" id="ARBA00023002"/>
    </source>
</evidence>
<proteinExistence type="predicted"/>
<name>L8G0Z9_PSED2</name>
<accession>L8G0Z9</accession>
<organism evidence="6 7">
    <name type="scientific">Pseudogymnoascus destructans (strain ATCC MYA-4855 / 20631-21)</name>
    <name type="common">Bat white-nose syndrome fungus</name>
    <name type="synonym">Geomyces destructans</name>
    <dbReference type="NCBI Taxonomy" id="658429"/>
    <lineage>
        <taxon>Eukaryota</taxon>
        <taxon>Fungi</taxon>
        <taxon>Dikarya</taxon>
        <taxon>Ascomycota</taxon>
        <taxon>Pezizomycotina</taxon>
        <taxon>Leotiomycetes</taxon>
        <taxon>Thelebolales</taxon>
        <taxon>Thelebolaceae</taxon>
        <taxon>Pseudogymnoascus</taxon>
    </lineage>
</organism>
<keyword evidence="3" id="KW-0274">FAD</keyword>
<evidence type="ECO:0000256" key="2">
    <source>
        <dbReference type="ARBA" id="ARBA00022630"/>
    </source>
</evidence>
<dbReference type="VEuPathDB" id="FungiDB:GMDG_07984"/>
<comment type="cofactor">
    <cofactor evidence="1">
        <name>FAD</name>
        <dbReference type="ChEBI" id="CHEBI:57692"/>
    </cofactor>
</comment>
<dbReference type="OrthoDB" id="655030at2759"/>
<keyword evidence="4" id="KW-0560">Oxidoreductase</keyword>
<evidence type="ECO:0000256" key="3">
    <source>
        <dbReference type="ARBA" id="ARBA00022827"/>
    </source>
</evidence>
<evidence type="ECO:0008006" key="8">
    <source>
        <dbReference type="Google" id="ProtNLM"/>
    </source>
</evidence>
<dbReference type="PANTHER" id="PTHR47178">
    <property type="entry name" value="MONOOXYGENASE, FAD-BINDING"/>
    <property type="match status" value="1"/>
</dbReference>
<dbReference type="Gene3D" id="3.50.50.60">
    <property type="entry name" value="FAD/NAD(P)-binding domain"/>
    <property type="match status" value="1"/>
</dbReference>
<keyword evidence="7" id="KW-1185">Reference proteome</keyword>
<keyword evidence="2" id="KW-0285">Flavoprotein</keyword>
<sequence>MLAPWQNPLAPFSTRYNQHTIDPEDSYIMLGAGSPYANFHNRRCSPNELTHSELQAEVLARTSQPGIHPRFRELAKMICLDTAYVNIVRKSEAVQPWTSSPNITLLGDAVFNMSNTLSRGANCAIMDAVALADRVTSPAYRRERRQSAALDDYVRENIARREVERQRSYMMQKIMFPGKHKLRGFIRNRVFPSSLKKIDAMDREEHDEVNWVGSDGERSVDSTAEEPKWVEELKWDEIFEERHGHGMG</sequence>
<protein>
    <recommendedName>
        <fullName evidence="8">FAD-binding domain-containing protein</fullName>
    </recommendedName>
</protein>
<gene>
    <name evidence="6" type="ORF">GMDG_07984</name>
</gene>
<reference evidence="7" key="1">
    <citation type="submission" date="2010-09" db="EMBL/GenBank/DDBJ databases">
        <title>The genome sequence of Geomyces destructans 20631-21.</title>
        <authorList>
            <consortium name="The Broad Institute Genome Sequencing Platform"/>
            <person name="Cuomo C.A."/>
            <person name="Blehert D.S."/>
            <person name="Lorch J.M."/>
            <person name="Young S.K."/>
            <person name="Zeng Q."/>
            <person name="Gargeya S."/>
            <person name="Fitzgerald M."/>
            <person name="Haas B."/>
            <person name="Abouelleil A."/>
            <person name="Alvarado L."/>
            <person name="Arachchi H.M."/>
            <person name="Berlin A."/>
            <person name="Brown A."/>
            <person name="Chapman S.B."/>
            <person name="Chen Z."/>
            <person name="Dunbar C."/>
            <person name="Freedman E."/>
            <person name="Gearin G."/>
            <person name="Gellesch M."/>
            <person name="Goldberg J."/>
            <person name="Griggs A."/>
            <person name="Gujja S."/>
            <person name="Heiman D."/>
            <person name="Howarth C."/>
            <person name="Larson L."/>
            <person name="Lui A."/>
            <person name="MacDonald P.J.P."/>
            <person name="Montmayeur A."/>
            <person name="Murphy C."/>
            <person name="Neiman D."/>
            <person name="Pearson M."/>
            <person name="Priest M."/>
            <person name="Roberts A."/>
            <person name="Saif S."/>
            <person name="Shea T."/>
            <person name="Shenoy N."/>
            <person name="Sisk P."/>
            <person name="Stolte C."/>
            <person name="Sykes S."/>
            <person name="Wortman J."/>
            <person name="Nusbaum C."/>
            <person name="Birren B."/>
        </authorList>
    </citation>
    <scope>NUCLEOTIDE SEQUENCE [LARGE SCALE GENOMIC DNA]</scope>
    <source>
        <strain evidence="7">ATCC MYA-4855 / 20631-21</strain>
    </source>
</reference>
<evidence type="ECO:0000313" key="6">
    <source>
        <dbReference type="EMBL" id="ELR06459.1"/>
    </source>
</evidence>
<dbReference type="AlphaFoldDB" id="L8G0Z9"/>
<evidence type="ECO:0000313" key="7">
    <source>
        <dbReference type="Proteomes" id="UP000011064"/>
    </source>
</evidence>
<dbReference type="Proteomes" id="UP000011064">
    <property type="component" value="Unassembled WGS sequence"/>
</dbReference>
<evidence type="ECO:0000256" key="1">
    <source>
        <dbReference type="ARBA" id="ARBA00001974"/>
    </source>
</evidence>
<dbReference type="EMBL" id="GL573451">
    <property type="protein sequence ID" value="ELR06459.1"/>
    <property type="molecule type" value="Genomic_DNA"/>
</dbReference>
<dbReference type="PANTHER" id="PTHR47178:SF5">
    <property type="entry name" value="FAD-BINDING DOMAIN-CONTAINING PROTEIN"/>
    <property type="match status" value="1"/>
</dbReference>
<dbReference type="SUPFAM" id="SSF51905">
    <property type="entry name" value="FAD/NAD(P)-binding domain"/>
    <property type="match status" value="1"/>
</dbReference>